<protein>
    <submittedName>
        <fullName evidence="1">Uncharacterized protein</fullName>
    </submittedName>
</protein>
<reference evidence="1" key="1">
    <citation type="journal article" date="2014" name="Front. Microbiol.">
        <title>High frequency of phylogenetically diverse reductive dehalogenase-homologous genes in deep subseafloor sedimentary metagenomes.</title>
        <authorList>
            <person name="Kawai M."/>
            <person name="Futagami T."/>
            <person name="Toyoda A."/>
            <person name="Takaki Y."/>
            <person name="Nishi S."/>
            <person name="Hori S."/>
            <person name="Arai W."/>
            <person name="Tsubouchi T."/>
            <person name="Morono Y."/>
            <person name="Uchiyama I."/>
            <person name="Ito T."/>
            <person name="Fujiyama A."/>
            <person name="Inagaki F."/>
            <person name="Takami H."/>
        </authorList>
    </citation>
    <scope>NUCLEOTIDE SEQUENCE</scope>
    <source>
        <strain evidence="1">Expedition CK06-06</strain>
    </source>
</reference>
<feature type="non-terminal residue" evidence="1">
    <location>
        <position position="246"/>
    </location>
</feature>
<dbReference type="EMBL" id="BART01032238">
    <property type="protein sequence ID" value="GAH08823.1"/>
    <property type="molecule type" value="Genomic_DNA"/>
</dbReference>
<feature type="non-terminal residue" evidence="1">
    <location>
        <position position="1"/>
    </location>
</feature>
<evidence type="ECO:0000313" key="1">
    <source>
        <dbReference type="EMBL" id="GAH08823.1"/>
    </source>
</evidence>
<comment type="caution">
    <text evidence="1">The sequence shown here is derived from an EMBL/GenBank/DDBJ whole genome shotgun (WGS) entry which is preliminary data.</text>
</comment>
<proteinExistence type="predicted"/>
<dbReference type="AlphaFoldDB" id="X1EJI5"/>
<accession>X1EJI5</accession>
<organism evidence="1">
    <name type="scientific">marine sediment metagenome</name>
    <dbReference type="NCBI Taxonomy" id="412755"/>
    <lineage>
        <taxon>unclassified sequences</taxon>
        <taxon>metagenomes</taxon>
        <taxon>ecological metagenomes</taxon>
    </lineage>
</organism>
<name>X1EJI5_9ZZZZ</name>
<sequence length="246" mass="28338">QAGYNRVFIAHNHPGKIFEYLDTIERLKRVNERDRSEIAGGIKLIQRVLGSCEWMVEGRGSYEYDDERYQKEFGNALAEIRAALVPLERIGADLADCPKSNQQVLFARLTEEELLAQLEQVTAERDAMKEKWECVPDEYQNWGDFGQSLLDDNDRLTYCAIERGVERDKAIVWKSIWKRAASWMRKKYKVSHENSLEKMMGFARKVNVAGVEASRDTITEALMGHCFSSIFLLYNHHPIRSTCAPA</sequence>
<gene>
    <name evidence="1" type="ORF">S01H4_55781</name>
</gene>